<organism evidence="1 2">
    <name type="scientific">Trifolium pratense</name>
    <name type="common">Red clover</name>
    <dbReference type="NCBI Taxonomy" id="57577"/>
    <lineage>
        <taxon>Eukaryota</taxon>
        <taxon>Viridiplantae</taxon>
        <taxon>Streptophyta</taxon>
        <taxon>Embryophyta</taxon>
        <taxon>Tracheophyta</taxon>
        <taxon>Spermatophyta</taxon>
        <taxon>Magnoliopsida</taxon>
        <taxon>eudicotyledons</taxon>
        <taxon>Gunneridae</taxon>
        <taxon>Pentapetalae</taxon>
        <taxon>rosids</taxon>
        <taxon>fabids</taxon>
        <taxon>Fabales</taxon>
        <taxon>Fabaceae</taxon>
        <taxon>Papilionoideae</taxon>
        <taxon>50 kb inversion clade</taxon>
        <taxon>NPAAA clade</taxon>
        <taxon>Hologalegina</taxon>
        <taxon>IRL clade</taxon>
        <taxon>Trifolieae</taxon>
        <taxon>Trifolium</taxon>
    </lineage>
</organism>
<dbReference type="EMBL" id="CASHSV030000823">
    <property type="protein sequence ID" value="CAJ2676138.1"/>
    <property type="molecule type" value="Genomic_DNA"/>
</dbReference>
<sequence>MRAWVITLVSPAYTTQAAEFQVAQITRSDYHTHLVKLTTEEDENDDTIRGNDLDTKIILEILHKKLPNLFRVPPSPLELQPDLTVVQVQKLVDSHALIKKGKEILDHANKFNVFRTVVNTATVQIYDPKLDRFVLKYKKLKIEGGEGPCRFNWIQHNLRLIIGLLTNNLFLPKRGFYYTDKKLFNDDQRNSDGAIEDRVVLLNCTRDSLPVYAKPRGSVVGDLQFNYNGKAIDYRHADKLGDLIPILVDNITDMESTTALFILVVESNVTLSALHSAKIIVSGSEVPDTSTRKFLRRVSLTLKLPVFALTDGDTYGFLILLNYNKWSKQMAYDSENLATPNMYWLGVRPENIIPNMYWLGVIWYYILWPNSQPIHVGSCQVLTVICHLFGPFVIVE</sequence>
<reference evidence="1" key="1">
    <citation type="submission" date="2023-10" db="EMBL/GenBank/DDBJ databases">
        <authorList>
            <person name="Rodriguez Cubillos JULIANA M."/>
            <person name="De Vega J."/>
        </authorList>
    </citation>
    <scope>NUCLEOTIDE SEQUENCE</scope>
</reference>
<comment type="caution">
    <text evidence="1">The sequence shown here is derived from an EMBL/GenBank/DDBJ whole genome shotgun (WGS) entry which is preliminary data.</text>
</comment>
<accession>A0ACB0M3J3</accession>
<protein>
    <submittedName>
        <fullName evidence="1">Uncharacterized protein</fullName>
    </submittedName>
</protein>
<name>A0ACB0M3J3_TRIPR</name>
<dbReference type="Proteomes" id="UP001177021">
    <property type="component" value="Unassembled WGS sequence"/>
</dbReference>
<keyword evidence="2" id="KW-1185">Reference proteome</keyword>
<gene>
    <name evidence="1" type="ORF">MILVUS5_LOCUS38961</name>
</gene>
<proteinExistence type="predicted"/>
<evidence type="ECO:0000313" key="2">
    <source>
        <dbReference type="Proteomes" id="UP001177021"/>
    </source>
</evidence>
<evidence type="ECO:0000313" key="1">
    <source>
        <dbReference type="EMBL" id="CAJ2676138.1"/>
    </source>
</evidence>